<name>A0A330GNS9_9HYPH</name>
<reference evidence="2 3" key="2">
    <citation type="submission" date="2018-07" db="EMBL/GenBank/DDBJ databases">
        <title>Diversity of Mesorhizobium strains in Brazil.</title>
        <authorList>
            <person name="Helene L.C.F."/>
            <person name="Dall'Agnol R."/>
            <person name="Delamuta J.R.M."/>
            <person name="Hungria M."/>
        </authorList>
    </citation>
    <scope>NUCLEOTIDE SEQUENCE [LARGE SCALE GENOMIC DNA]</scope>
    <source>
        <strain evidence="2 3">CNPSo 3140</strain>
    </source>
</reference>
<comment type="caution">
    <text evidence="2">The sequence shown here is derived from an EMBL/GenBank/DDBJ whole genome shotgun (WGS) entry which is preliminary data.</text>
</comment>
<reference evidence="3" key="1">
    <citation type="submission" date="2018-06" db="EMBL/GenBank/DDBJ databases">
        <authorList>
            <person name="Helene L.C."/>
            <person name="Dall'Agnol R."/>
            <person name="Delamuta J.R."/>
            <person name="Hungria M."/>
        </authorList>
    </citation>
    <scope>NUCLEOTIDE SEQUENCE [LARGE SCALE GENOMIC DNA]</scope>
    <source>
        <strain evidence="3">CNPSo 3140</strain>
    </source>
</reference>
<feature type="compositionally biased region" description="Polar residues" evidence="1">
    <location>
        <begin position="1"/>
        <end position="10"/>
    </location>
</feature>
<evidence type="ECO:0000256" key="1">
    <source>
        <dbReference type="SAM" id="MobiDB-lite"/>
    </source>
</evidence>
<sequence>MGWRDSSSFFGTPGECRSDPHREGKEPKRDAFQIDNGHAGLPMLALPLKIAGQRNIMPQ</sequence>
<dbReference type="Proteomes" id="UP000251956">
    <property type="component" value="Unassembled WGS sequence"/>
</dbReference>
<feature type="region of interest" description="Disordered" evidence="1">
    <location>
        <begin position="1"/>
        <end position="30"/>
    </location>
</feature>
<dbReference type="AlphaFoldDB" id="A0A330GNS9"/>
<accession>A0A330GNS9</accession>
<evidence type="ECO:0000313" key="2">
    <source>
        <dbReference type="EMBL" id="RAZ72695.1"/>
    </source>
</evidence>
<feature type="compositionally biased region" description="Basic and acidic residues" evidence="1">
    <location>
        <begin position="16"/>
        <end position="30"/>
    </location>
</feature>
<protein>
    <submittedName>
        <fullName evidence="2">Uncharacterized protein</fullName>
    </submittedName>
</protein>
<evidence type="ECO:0000313" key="3">
    <source>
        <dbReference type="Proteomes" id="UP000251956"/>
    </source>
</evidence>
<proteinExistence type="predicted"/>
<dbReference type="RefSeq" id="WP_112130536.1">
    <property type="nucleotide sequence ID" value="NZ_QMBQ01000010.1"/>
</dbReference>
<keyword evidence="3" id="KW-1185">Reference proteome</keyword>
<dbReference type="EMBL" id="QMBQ01000010">
    <property type="protein sequence ID" value="RAZ72695.1"/>
    <property type="molecule type" value="Genomic_DNA"/>
</dbReference>
<gene>
    <name evidence="2" type="ORF">DPM35_28400</name>
</gene>
<organism evidence="2 3">
    <name type="scientific">Mesorhizobium atlanticum</name>
    <dbReference type="NCBI Taxonomy" id="2233532"/>
    <lineage>
        <taxon>Bacteria</taxon>
        <taxon>Pseudomonadati</taxon>
        <taxon>Pseudomonadota</taxon>
        <taxon>Alphaproteobacteria</taxon>
        <taxon>Hyphomicrobiales</taxon>
        <taxon>Phyllobacteriaceae</taxon>
        <taxon>Mesorhizobium</taxon>
    </lineage>
</organism>